<evidence type="ECO:0000313" key="5">
    <source>
        <dbReference type="Proteomes" id="UP000021315"/>
    </source>
</evidence>
<dbReference type="AlphaFoldDB" id="A0A080M0X9"/>
<dbReference type="InterPro" id="IPR052347">
    <property type="entry name" value="Isochorismatase_Nicotinamidase"/>
</dbReference>
<reference evidence="3 5" key="1">
    <citation type="submission" date="2014-02" db="EMBL/GenBank/DDBJ databases">
        <title>Expanding our view of genomic diversity in Candidatus Accumulibacter clades.</title>
        <authorList>
            <person name="Skennerton C.T."/>
            <person name="Barr J.J."/>
            <person name="Slater F.R."/>
            <person name="Bond P.L."/>
            <person name="Tyson G.W."/>
        </authorList>
    </citation>
    <scope>NUCLEOTIDE SEQUENCE [LARGE SCALE GENOMIC DNA]</scope>
    <source>
        <strain evidence="5">SK-02</strain>
    </source>
</reference>
<dbReference type="Proteomes" id="UP000021315">
    <property type="component" value="Unassembled WGS sequence"/>
</dbReference>
<dbReference type="KEGG" id="acog:HWD57_10255"/>
<accession>A0A7D5SC91</accession>
<evidence type="ECO:0000313" key="4">
    <source>
        <dbReference type="EMBL" id="QLH50117.1"/>
    </source>
</evidence>
<dbReference type="RefSeq" id="WP_034953332.1">
    <property type="nucleotide sequence ID" value="NZ_JDST02000119.1"/>
</dbReference>
<dbReference type="STRING" id="1453999.AW06_004151"/>
<accession>A0A080M0X9</accession>
<dbReference type="GO" id="GO:0016787">
    <property type="term" value="F:hydrolase activity"/>
    <property type="evidence" value="ECO:0007669"/>
    <property type="project" value="UniProtKB-KW"/>
</dbReference>
<dbReference type="Gene3D" id="3.40.50.850">
    <property type="entry name" value="Isochorismatase-like"/>
    <property type="match status" value="1"/>
</dbReference>
<keyword evidence="5" id="KW-1185">Reference proteome</keyword>
<gene>
    <name evidence="3" type="ORF">AW06_004151</name>
    <name evidence="4" type="ORF">HWD57_10255</name>
</gene>
<name>A0A080M0X9_9PROT</name>
<evidence type="ECO:0000256" key="1">
    <source>
        <dbReference type="ARBA" id="ARBA00006336"/>
    </source>
</evidence>
<sequence>MKKTHLLIIDPQNDFCDIAGAALPVAGANADMQRLAAFVDAHAARLYDIHVTLDSHNPVDIAHASWWVDSLGNAPLPFTVISQADMVAGKWRARHPDAQARSAAYVRQLSQAGRYALVIWPEHCLIGSWGHNIQVDLMGALNRWARNRMEIVDYVTKGSNPFTEHYSAVQAEVPDAADPSTLVNTRFIDTLARADQILIAGEALSHCVASTVRDIAANFGDDNVRKLVLLEDCSSPVTGFESLGADFITEMTARGMRVMKSTDY</sequence>
<evidence type="ECO:0000313" key="3">
    <source>
        <dbReference type="EMBL" id="KFB74883.1"/>
    </source>
</evidence>
<reference evidence="4" key="3">
    <citation type="submission" date="2020-06" db="EMBL/GenBank/DDBJ databases">
        <authorList>
            <person name="Arumugam K."/>
            <person name="Besarab I."/>
            <person name="Haryono M."/>
            <person name="Bagci C."/>
            <person name="Beier S."/>
            <person name="Buchfink B."/>
            <person name="Gorska A."/>
            <person name="Qiu G."/>
            <person name="Huson D.H."/>
            <person name="Williams R.B."/>
        </authorList>
    </citation>
    <scope>NUCLEOTIDE SEQUENCE</scope>
    <source>
        <strain evidence="4">SSA1</strain>
    </source>
</reference>
<dbReference type="PANTHER" id="PTHR11080">
    <property type="entry name" value="PYRAZINAMIDASE/NICOTINAMIDASE"/>
    <property type="match status" value="1"/>
</dbReference>
<dbReference type="Proteomes" id="UP000509684">
    <property type="component" value="Chromosome"/>
</dbReference>
<dbReference type="SUPFAM" id="SSF52499">
    <property type="entry name" value="Isochorismatase-like hydrolases"/>
    <property type="match status" value="1"/>
</dbReference>
<proteinExistence type="inferred from homology"/>
<evidence type="ECO:0000256" key="2">
    <source>
        <dbReference type="ARBA" id="ARBA00022801"/>
    </source>
</evidence>
<keyword evidence="2" id="KW-0378">Hydrolase</keyword>
<dbReference type="InterPro" id="IPR036380">
    <property type="entry name" value="Isochorismatase-like_sf"/>
</dbReference>
<dbReference type="EMBL" id="JDST02000119">
    <property type="protein sequence ID" value="KFB74883.1"/>
    <property type="molecule type" value="Genomic_DNA"/>
</dbReference>
<reference evidence="4 6" key="2">
    <citation type="journal article" date="2019" name="Microbiome">
        <title>Annotated bacterial chromosomes from frame-shift-corrected long-read metagenomic data.</title>
        <authorList>
            <person name="Arumugam K."/>
            <person name="Bagci C."/>
            <person name="Bessarab I."/>
            <person name="Beier S."/>
            <person name="Buchfink B."/>
            <person name="Gorska A."/>
            <person name="Qiu G."/>
            <person name="Huson D.H."/>
            <person name="Williams R.B.H."/>
        </authorList>
    </citation>
    <scope>NUCLEOTIDE SEQUENCE [LARGE SCALE GENOMIC DNA]</scope>
    <source>
        <strain evidence="4">SSA1</strain>
    </source>
</reference>
<evidence type="ECO:0000313" key="6">
    <source>
        <dbReference type="Proteomes" id="UP000509684"/>
    </source>
</evidence>
<organism evidence="3 5">
    <name type="scientific">Candidatus Accumulibacter cognatus</name>
    <dbReference type="NCBI Taxonomy" id="2954383"/>
    <lineage>
        <taxon>Bacteria</taxon>
        <taxon>Pseudomonadati</taxon>
        <taxon>Pseudomonadota</taxon>
        <taxon>Betaproteobacteria</taxon>
        <taxon>Candidatus Accumulibacter</taxon>
    </lineage>
</organism>
<comment type="similarity">
    <text evidence="1">Belongs to the isochorismatase family.</text>
</comment>
<dbReference type="PANTHER" id="PTHR11080:SF2">
    <property type="entry name" value="LD05707P"/>
    <property type="match status" value="1"/>
</dbReference>
<protein>
    <submittedName>
        <fullName evidence="4">Isochorismatase family protein</fullName>
    </submittedName>
    <submittedName>
        <fullName evidence="3">Nicotinamidase/pyrazinamidase</fullName>
    </submittedName>
</protein>
<dbReference type="EMBL" id="CP058708">
    <property type="protein sequence ID" value="QLH50117.1"/>
    <property type="molecule type" value="Genomic_DNA"/>
</dbReference>